<evidence type="ECO:0000313" key="5">
    <source>
        <dbReference type="EMBL" id="MBD1259701.1"/>
    </source>
</evidence>
<feature type="DNA-binding region" description="H-T-H motif" evidence="2">
    <location>
        <begin position="27"/>
        <end position="46"/>
    </location>
</feature>
<evidence type="ECO:0000313" key="7">
    <source>
        <dbReference type="Proteomes" id="UP000245667"/>
    </source>
</evidence>
<keyword evidence="8" id="KW-1185">Reference proteome</keyword>
<dbReference type="PANTHER" id="PTHR30328">
    <property type="entry name" value="TRANSCRIPTIONAL REPRESSOR"/>
    <property type="match status" value="1"/>
</dbReference>
<keyword evidence="3" id="KW-0812">Transmembrane</keyword>
<dbReference type="PROSITE" id="PS50977">
    <property type="entry name" value="HTH_TETR_2"/>
    <property type="match status" value="1"/>
</dbReference>
<protein>
    <submittedName>
        <fullName evidence="6">TetR family transcriptional regulator</fullName>
    </submittedName>
    <submittedName>
        <fullName evidence="5">TetR/AcrR family transcriptional regulator</fullName>
    </submittedName>
</protein>
<sequence>MKDSSTEQTILNAAITIFEKKGMAGARMQEIADEAKINKAMLHYYFRNKQQLFEAVLMSAFQKLAPQMNIIFALEIDLYEKIRRFSSSYIDFILENPYLPSFIIHELNHNPDFVTKIMSHPNKPDPKPLLRQIEAEIEAGKIKRKSPKQLVLNLLSLTIFPFVGETLLKLVLDIPDSEYKKILQERKTLIAEQFISSISV</sequence>
<dbReference type="Gene3D" id="1.10.357.10">
    <property type="entry name" value="Tetracycline Repressor, domain 2"/>
    <property type="match status" value="1"/>
</dbReference>
<organism evidence="6 7">
    <name type="scientific">Maribacter polysiphoniae</name>
    <dbReference type="NCBI Taxonomy" id="429344"/>
    <lineage>
        <taxon>Bacteria</taxon>
        <taxon>Pseudomonadati</taxon>
        <taxon>Bacteroidota</taxon>
        <taxon>Flavobacteriia</taxon>
        <taxon>Flavobacteriales</taxon>
        <taxon>Flavobacteriaceae</taxon>
        <taxon>Maribacter</taxon>
    </lineage>
</organism>
<reference evidence="5 8" key="2">
    <citation type="submission" date="2020-07" db="EMBL/GenBank/DDBJ databases">
        <title>The draft genome sequence of Maribacter polysiphoniae KCTC 22021.</title>
        <authorList>
            <person name="Mu L."/>
        </authorList>
    </citation>
    <scope>NUCLEOTIDE SEQUENCE [LARGE SCALE GENOMIC DNA]</scope>
    <source>
        <strain evidence="5 8">KCTC 22021</strain>
    </source>
</reference>
<evidence type="ECO:0000256" key="2">
    <source>
        <dbReference type="PROSITE-ProRule" id="PRU00335"/>
    </source>
</evidence>
<dbReference type="Pfam" id="PF00440">
    <property type="entry name" value="TetR_N"/>
    <property type="match status" value="1"/>
</dbReference>
<dbReference type="InterPro" id="IPR036271">
    <property type="entry name" value="Tet_transcr_reg_TetR-rel_C_sf"/>
</dbReference>
<dbReference type="OrthoDB" id="9789566at2"/>
<reference evidence="6 7" key="1">
    <citation type="submission" date="2018-05" db="EMBL/GenBank/DDBJ databases">
        <title>Genomic Encyclopedia of Archaeal and Bacterial Type Strains, Phase II (KMG-II): from individual species to whole genera.</title>
        <authorList>
            <person name="Goeker M."/>
        </authorList>
    </citation>
    <scope>NUCLEOTIDE SEQUENCE [LARGE SCALE GENOMIC DNA]</scope>
    <source>
        <strain evidence="6 7">DSM 23514</strain>
    </source>
</reference>
<dbReference type="Proteomes" id="UP000651837">
    <property type="component" value="Unassembled WGS sequence"/>
</dbReference>
<dbReference type="InterPro" id="IPR050109">
    <property type="entry name" value="HTH-type_TetR-like_transc_reg"/>
</dbReference>
<evidence type="ECO:0000256" key="3">
    <source>
        <dbReference type="SAM" id="Phobius"/>
    </source>
</evidence>
<dbReference type="EMBL" id="JACWLN010000001">
    <property type="protein sequence ID" value="MBD1259701.1"/>
    <property type="molecule type" value="Genomic_DNA"/>
</dbReference>
<evidence type="ECO:0000259" key="4">
    <source>
        <dbReference type="PROSITE" id="PS50977"/>
    </source>
</evidence>
<gene>
    <name evidence="5" type="ORF">HZY62_03815</name>
    <name evidence="6" type="ORF">LX92_02486</name>
</gene>
<proteinExistence type="predicted"/>
<dbReference type="EMBL" id="QGGQ01000005">
    <property type="protein sequence ID" value="PWK23157.1"/>
    <property type="molecule type" value="Genomic_DNA"/>
</dbReference>
<evidence type="ECO:0000256" key="1">
    <source>
        <dbReference type="ARBA" id="ARBA00023125"/>
    </source>
</evidence>
<evidence type="ECO:0000313" key="8">
    <source>
        <dbReference type="Proteomes" id="UP000651837"/>
    </source>
</evidence>
<dbReference type="PANTHER" id="PTHR30328:SF54">
    <property type="entry name" value="HTH-TYPE TRANSCRIPTIONAL REPRESSOR SCO4008"/>
    <property type="match status" value="1"/>
</dbReference>
<dbReference type="GO" id="GO:0003677">
    <property type="term" value="F:DNA binding"/>
    <property type="evidence" value="ECO:0007669"/>
    <property type="project" value="UniProtKB-UniRule"/>
</dbReference>
<dbReference type="Proteomes" id="UP000245667">
    <property type="component" value="Unassembled WGS sequence"/>
</dbReference>
<dbReference type="AlphaFoldDB" id="A0A316DXN9"/>
<keyword evidence="3" id="KW-0472">Membrane</keyword>
<dbReference type="SUPFAM" id="SSF48498">
    <property type="entry name" value="Tetracyclin repressor-like, C-terminal domain"/>
    <property type="match status" value="1"/>
</dbReference>
<feature type="domain" description="HTH tetR-type" evidence="4">
    <location>
        <begin position="4"/>
        <end position="64"/>
    </location>
</feature>
<dbReference type="RefSeq" id="WP_109651030.1">
    <property type="nucleotide sequence ID" value="NZ_JACWLN010000001.1"/>
</dbReference>
<comment type="caution">
    <text evidence="6">The sequence shown here is derived from an EMBL/GenBank/DDBJ whole genome shotgun (WGS) entry which is preliminary data.</text>
</comment>
<accession>A0A316DXN9</accession>
<dbReference type="InterPro" id="IPR009057">
    <property type="entry name" value="Homeodomain-like_sf"/>
</dbReference>
<dbReference type="PRINTS" id="PR00455">
    <property type="entry name" value="HTHTETR"/>
</dbReference>
<keyword evidence="3" id="KW-1133">Transmembrane helix</keyword>
<dbReference type="InterPro" id="IPR001647">
    <property type="entry name" value="HTH_TetR"/>
</dbReference>
<evidence type="ECO:0000313" key="6">
    <source>
        <dbReference type="EMBL" id="PWK23157.1"/>
    </source>
</evidence>
<name>A0A316DXN9_9FLAO</name>
<dbReference type="SUPFAM" id="SSF46689">
    <property type="entry name" value="Homeodomain-like"/>
    <property type="match status" value="1"/>
</dbReference>
<feature type="transmembrane region" description="Helical" evidence="3">
    <location>
        <begin position="150"/>
        <end position="172"/>
    </location>
</feature>
<keyword evidence="1 2" id="KW-0238">DNA-binding</keyword>